<gene>
    <name evidence="4" type="ORF">ACH49W_04990</name>
</gene>
<reference evidence="4 5" key="1">
    <citation type="submission" date="2024-10" db="EMBL/GenBank/DDBJ databases">
        <title>The Natural Products Discovery Center: Release of the First 8490 Sequenced Strains for Exploring Actinobacteria Biosynthetic Diversity.</title>
        <authorList>
            <person name="Kalkreuter E."/>
            <person name="Kautsar S.A."/>
            <person name="Yang D."/>
            <person name="Bader C.D."/>
            <person name="Teijaro C.N."/>
            <person name="Fluegel L."/>
            <person name="Davis C.M."/>
            <person name="Simpson J.R."/>
            <person name="Lauterbach L."/>
            <person name="Steele A.D."/>
            <person name="Gui C."/>
            <person name="Meng S."/>
            <person name="Li G."/>
            <person name="Viehrig K."/>
            <person name="Ye F."/>
            <person name="Su P."/>
            <person name="Kiefer A.F."/>
            <person name="Nichols A."/>
            <person name="Cepeda A.J."/>
            <person name="Yan W."/>
            <person name="Fan B."/>
            <person name="Jiang Y."/>
            <person name="Adhikari A."/>
            <person name="Zheng C.-J."/>
            <person name="Schuster L."/>
            <person name="Cowan T.M."/>
            <person name="Smanski M.J."/>
            <person name="Chevrette M.G."/>
            <person name="De Carvalho L.P.S."/>
            <person name="Shen B."/>
        </authorList>
    </citation>
    <scope>NUCLEOTIDE SEQUENCE [LARGE SCALE GENOMIC DNA]</scope>
    <source>
        <strain evidence="4 5">NPDC019275</strain>
    </source>
</reference>
<dbReference type="Pfam" id="PF03703">
    <property type="entry name" value="bPH_2"/>
    <property type="match status" value="2"/>
</dbReference>
<feature type="domain" description="YdbS-like PH" evidence="3">
    <location>
        <begin position="68"/>
        <end position="137"/>
    </location>
</feature>
<dbReference type="PANTHER" id="PTHR34473:SF2">
    <property type="entry name" value="UPF0699 TRANSMEMBRANE PROTEIN YDBT"/>
    <property type="match status" value="1"/>
</dbReference>
<evidence type="ECO:0000259" key="3">
    <source>
        <dbReference type="Pfam" id="PF03703"/>
    </source>
</evidence>
<evidence type="ECO:0000256" key="1">
    <source>
        <dbReference type="SAM" id="MobiDB-lite"/>
    </source>
</evidence>
<feature type="transmembrane region" description="Helical" evidence="2">
    <location>
        <begin position="231"/>
        <end position="255"/>
    </location>
</feature>
<dbReference type="PIRSF" id="PIRSF026631">
    <property type="entry name" value="UCP026631"/>
    <property type="match status" value="1"/>
</dbReference>
<dbReference type="PANTHER" id="PTHR34473">
    <property type="entry name" value="UPF0699 TRANSMEMBRANE PROTEIN YDBS"/>
    <property type="match status" value="1"/>
</dbReference>
<name>A0ABW7WV43_9NOCA</name>
<sequence length="551" mass="59628">MTEPLPGGDIGPPWARLDQRMLLVHPVTEVIRFIPVLIGSLILGTSSGNPAWSIIPLALIVGFAITRWFTTTYRVGPTHVELRTGLLQRRELSVPRSRIRSVDIESDLLHRALGLAVVVIGTGQQADSGEKFKLDSLDTRVVPALRAELLAHTGRPAAGRDVLAAGVTDEEAARAQSTEIGHWRPQWVRYAPLSLTGFAVIAPVVGAAFQYGLGEWLFESETAQEIGDRAVAAIVLAVLGLIAVIVLLVSLAACTRYLTTYFGLRVLNDGRTLHLRHGLFTTRQITLDLARFRGATVNEPLLLRLSGAAELEAIMVGENPRQKILPQAPRAAVERTLSELLSPRARPGGAAAGPSGAGRPWPQAADAEPARIDEHTARPPFASKPGTATEFVSVAQMTARLTRHGPAARRRRYTRALFPAVLLAFAVLAIALDTHLSPWWWLLPVIAASLAIALAEDRYRGLGHAVLPRTANSPAWLITRAGSLDRDRDCLEAPGVIGWTVRQSFWQRRSGVATVIAATAAGKKRYHVIDIPLPQAWSLIEAVTPGALGRR</sequence>
<proteinExistence type="predicted"/>
<dbReference type="EMBL" id="JBIRYO010000002">
    <property type="protein sequence ID" value="MFI2472715.1"/>
    <property type="molecule type" value="Genomic_DNA"/>
</dbReference>
<comment type="caution">
    <text evidence="4">The sequence shown here is derived from an EMBL/GenBank/DDBJ whole genome shotgun (WGS) entry which is preliminary data.</text>
</comment>
<dbReference type="InterPro" id="IPR014529">
    <property type="entry name" value="UCP026631"/>
</dbReference>
<evidence type="ECO:0000313" key="5">
    <source>
        <dbReference type="Proteomes" id="UP001611415"/>
    </source>
</evidence>
<feature type="transmembrane region" description="Helical" evidence="2">
    <location>
        <begin position="438"/>
        <end position="455"/>
    </location>
</feature>
<evidence type="ECO:0000313" key="4">
    <source>
        <dbReference type="EMBL" id="MFI2472715.1"/>
    </source>
</evidence>
<feature type="transmembrane region" description="Helical" evidence="2">
    <location>
        <begin position="50"/>
        <end position="69"/>
    </location>
</feature>
<keyword evidence="2" id="KW-1133">Transmembrane helix</keyword>
<evidence type="ECO:0000256" key="2">
    <source>
        <dbReference type="SAM" id="Phobius"/>
    </source>
</evidence>
<protein>
    <submittedName>
        <fullName evidence="4">PH domain-containing protein</fullName>
    </submittedName>
</protein>
<feature type="transmembrane region" description="Helical" evidence="2">
    <location>
        <begin position="190"/>
        <end position="211"/>
    </location>
</feature>
<feature type="compositionally biased region" description="Low complexity" evidence="1">
    <location>
        <begin position="344"/>
        <end position="362"/>
    </location>
</feature>
<dbReference type="InterPro" id="IPR005182">
    <property type="entry name" value="YdbS-like_PH"/>
</dbReference>
<dbReference type="RefSeq" id="WP_397091175.1">
    <property type="nucleotide sequence ID" value="NZ_JBIRYO010000002.1"/>
</dbReference>
<keyword evidence="5" id="KW-1185">Reference proteome</keyword>
<dbReference type="Proteomes" id="UP001611415">
    <property type="component" value="Unassembled WGS sequence"/>
</dbReference>
<keyword evidence="2" id="KW-0812">Transmembrane</keyword>
<feature type="transmembrane region" description="Helical" evidence="2">
    <location>
        <begin position="413"/>
        <end position="432"/>
    </location>
</feature>
<feature type="region of interest" description="Disordered" evidence="1">
    <location>
        <begin position="344"/>
        <end position="368"/>
    </location>
</feature>
<accession>A0ABW7WV43</accession>
<feature type="domain" description="YdbS-like PH" evidence="3">
    <location>
        <begin position="477"/>
        <end position="537"/>
    </location>
</feature>
<organism evidence="4 5">
    <name type="scientific">Nocardia xishanensis</name>
    <dbReference type="NCBI Taxonomy" id="238964"/>
    <lineage>
        <taxon>Bacteria</taxon>
        <taxon>Bacillati</taxon>
        <taxon>Actinomycetota</taxon>
        <taxon>Actinomycetes</taxon>
        <taxon>Mycobacteriales</taxon>
        <taxon>Nocardiaceae</taxon>
        <taxon>Nocardia</taxon>
    </lineage>
</organism>
<keyword evidence="2" id="KW-0472">Membrane</keyword>
<feature type="transmembrane region" description="Helical" evidence="2">
    <location>
        <begin position="21"/>
        <end position="44"/>
    </location>
</feature>